<dbReference type="EMBL" id="JADEWU010000022">
    <property type="protein sequence ID" value="MBE9143922.1"/>
    <property type="molecule type" value="Genomic_DNA"/>
</dbReference>
<evidence type="ECO:0000313" key="2">
    <source>
        <dbReference type="EMBL" id="MBE9143922.1"/>
    </source>
</evidence>
<evidence type="ECO:0000256" key="1">
    <source>
        <dbReference type="SAM" id="SignalP"/>
    </source>
</evidence>
<dbReference type="Proteomes" id="UP000640725">
    <property type="component" value="Unassembled WGS sequence"/>
</dbReference>
<reference evidence="2 3" key="1">
    <citation type="submission" date="2020-10" db="EMBL/GenBank/DDBJ databases">
        <authorList>
            <person name="Castelo-Branco R."/>
            <person name="Eusebio N."/>
            <person name="Adriana R."/>
            <person name="Vieira A."/>
            <person name="Brugerolle De Fraissinette N."/>
            <person name="Rezende De Castro R."/>
            <person name="Schneider M.P."/>
            <person name="Vasconcelos V."/>
            <person name="Leao P.N."/>
        </authorList>
    </citation>
    <scope>NUCLEOTIDE SEQUENCE [LARGE SCALE GENOMIC DNA]</scope>
    <source>
        <strain evidence="2 3">LEGE 06226</strain>
    </source>
</reference>
<sequence>MAALLKKLLIGTSVAVGMSAVGIAPAFAGSLTGVNVSGQHLTYGYNGSQTYKVDNNAANWAAALEAGAGNIELAGQTGSPNTFGFGTPDGWGGYENQQASTLTGFMGGKKYTFSSLTYDDWYYTYDENGNSLADTWFTDAWNNEGSGLEAYVKKTLTAYKFDVDEIDVETALFGLRALGKDVDLFSRVSNANIDYVNDDNGMLNLGLVGHWDHISGLKFSEVLKVTIGEGDNALTKFLYKTGQADEQTGYTEKTDNVSHSGLYRFGLAIPNDVASVPEPSAMFGLIALGGLFAASKRKNHS</sequence>
<dbReference type="RefSeq" id="WP_193869449.1">
    <property type="nucleotide sequence ID" value="NZ_JADEWU010000022.1"/>
</dbReference>
<feature type="chain" id="PRO_5046781517" evidence="1">
    <location>
        <begin position="29"/>
        <end position="301"/>
    </location>
</feature>
<keyword evidence="3" id="KW-1185">Reference proteome</keyword>
<feature type="signal peptide" evidence="1">
    <location>
        <begin position="1"/>
        <end position="28"/>
    </location>
</feature>
<gene>
    <name evidence="2" type="ORF">IQ236_11905</name>
</gene>
<evidence type="ECO:0000313" key="3">
    <source>
        <dbReference type="Proteomes" id="UP000640725"/>
    </source>
</evidence>
<protein>
    <submittedName>
        <fullName evidence="2">NF038130 family PEP-CTERM protein</fullName>
    </submittedName>
</protein>
<comment type="caution">
    <text evidence="2">The sequence shown here is derived from an EMBL/GenBank/DDBJ whole genome shotgun (WGS) entry which is preliminary data.</text>
</comment>
<proteinExistence type="predicted"/>
<name>A0ABR9UBW6_9CYAN</name>
<dbReference type="NCBIfam" id="NF038130">
    <property type="entry name" value="PEP_NF038130"/>
    <property type="match status" value="1"/>
</dbReference>
<keyword evidence="1" id="KW-0732">Signal</keyword>
<dbReference type="InterPro" id="IPR013424">
    <property type="entry name" value="Ice-binding_C"/>
</dbReference>
<accession>A0ABR9UBW6</accession>
<dbReference type="NCBIfam" id="TIGR02595">
    <property type="entry name" value="PEP_CTERM"/>
    <property type="match status" value="1"/>
</dbReference>
<organism evidence="2 3">
    <name type="scientific">Planktothrix mougeotii LEGE 06226</name>
    <dbReference type="NCBI Taxonomy" id="1828728"/>
    <lineage>
        <taxon>Bacteria</taxon>
        <taxon>Bacillati</taxon>
        <taxon>Cyanobacteriota</taxon>
        <taxon>Cyanophyceae</taxon>
        <taxon>Oscillatoriophycideae</taxon>
        <taxon>Oscillatoriales</taxon>
        <taxon>Microcoleaceae</taxon>
        <taxon>Planktothrix</taxon>
    </lineage>
</organism>